<protein>
    <submittedName>
        <fullName evidence="1">BN860_04698g1_1</fullName>
    </submittedName>
</protein>
<evidence type="ECO:0000313" key="2">
    <source>
        <dbReference type="Proteomes" id="UP000019375"/>
    </source>
</evidence>
<gene>
    <name evidence="1" type="ORF">BN860_04698g</name>
</gene>
<reference evidence="2" key="1">
    <citation type="journal article" date="2013" name="Genome Announc.">
        <title>Genome sequence of the food spoilage yeast Zygosaccharomyces bailii CLIB 213(T).</title>
        <authorList>
            <person name="Galeote V."/>
            <person name="Bigey F."/>
            <person name="Devillers H."/>
            <person name="Neuveglise C."/>
            <person name="Dequin S."/>
        </authorList>
    </citation>
    <scope>NUCLEOTIDE SEQUENCE [LARGE SCALE GENOMIC DNA]</scope>
    <source>
        <strain evidence="2">CLIB 213 / ATCC 58445 / CBS 680 / CCRC 21525 / NBRC 1098 / NCYC 1416 / NRRL Y-2227</strain>
    </source>
</reference>
<dbReference type="Proteomes" id="UP000019375">
    <property type="component" value="Unassembled WGS sequence"/>
</dbReference>
<accession>A0A8J2T4W4</accession>
<evidence type="ECO:0000313" key="1">
    <source>
        <dbReference type="EMBL" id="CDF88206.1"/>
    </source>
</evidence>
<sequence length="199" mass="22773">MIVSKSYQNCTETEVPGYNDCPSFLFLPHRPVARRKHRIVSQPLDAENVIETANNSSVPPIASHKRKHRVVSEPLDIGNADKTFFASVPPIAGNRKQRIETAGSEILNKEEILHRVDELYALESTLLKKEYDFYKRKIDKNLVQSLNSASTRQVMTRFFEEAHDKPKASNTLRSWMSSDITVINWCPAFLKIFEHTQCA</sequence>
<proteinExistence type="predicted"/>
<keyword evidence="2" id="KW-1185">Reference proteome</keyword>
<dbReference type="OrthoDB" id="4090463at2759"/>
<dbReference type="EMBL" id="HG316455">
    <property type="protein sequence ID" value="CDF88206.1"/>
    <property type="molecule type" value="Genomic_DNA"/>
</dbReference>
<organism evidence="1 2">
    <name type="scientific">Zygosaccharomyces bailii (strain CLIB 213 / ATCC 58445 / CBS 680 / BCRC 21525 / NBRC 1098 / NCYC 1416 / NRRL Y-2227)</name>
    <dbReference type="NCBI Taxonomy" id="1333698"/>
    <lineage>
        <taxon>Eukaryota</taxon>
        <taxon>Fungi</taxon>
        <taxon>Dikarya</taxon>
        <taxon>Ascomycota</taxon>
        <taxon>Saccharomycotina</taxon>
        <taxon>Saccharomycetes</taxon>
        <taxon>Saccharomycetales</taxon>
        <taxon>Saccharomycetaceae</taxon>
        <taxon>Zygosaccharomyces</taxon>
    </lineage>
</organism>
<name>A0A8J2T4W4_ZYGB2</name>
<dbReference type="AlphaFoldDB" id="A0A8J2T4W4"/>